<dbReference type="EMBL" id="KI394994">
    <property type="protein sequence ID" value="ERM99709.1"/>
    <property type="molecule type" value="Genomic_DNA"/>
</dbReference>
<feature type="domain" description="RRM" evidence="5">
    <location>
        <begin position="375"/>
        <end position="451"/>
    </location>
</feature>
<keyword evidence="2 3" id="KW-0694">RNA-binding</keyword>
<dbReference type="OrthoDB" id="1875751at2759"/>
<dbReference type="Pfam" id="PF00076">
    <property type="entry name" value="RRM_1"/>
    <property type="match status" value="4"/>
</dbReference>
<dbReference type="STRING" id="13333.W1NYF9"/>
<dbReference type="Proteomes" id="UP000017836">
    <property type="component" value="Unassembled WGS sequence"/>
</dbReference>
<feature type="region of interest" description="Disordered" evidence="4">
    <location>
        <begin position="504"/>
        <end position="527"/>
    </location>
</feature>
<keyword evidence="1" id="KW-0677">Repeat</keyword>
<accession>W1NYF9</accession>
<feature type="domain" description="RRM" evidence="5">
    <location>
        <begin position="260"/>
        <end position="336"/>
    </location>
</feature>
<evidence type="ECO:0000256" key="4">
    <source>
        <dbReference type="SAM" id="MobiDB-lite"/>
    </source>
</evidence>
<dbReference type="PANTHER" id="PTHR48032">
    <property type="entry name" value="RNA-BINDING PROTEIN MUSASHI HOMOLOG RBP6"/>
    <property type="match status" value="1"/>
</dbReference>
<dbReference type="Gene3D" id="3.30.70.330">
    <property type="match status" value="4"/>
</dbReference>
<dbReference type="SMART" id="SM00360">
    <property type="entry name" value="RRM"/>
    <property type="match status" value="4"/>
</dbReference>
<dbReference type="FunFam" id="3.30.70.330:FF:000364">
    <property type="entry name" value="heterogeneous nuclear ribonucleoprotein 1"/>
    <property type="match status" value="1"/>
</dbReference>
<sequence length="527" mass="58406">MCQGNKKLVILGIPWEVDDEGLRQYMKQFGELVDVMVMKDRITGRSRGFGYVTFSSPEDAQKALAVEHSLNGRTLEIKVATPKEEMVPSGRKSTRIFVARIPPSVTDETFHSYFAKYGLIKDSYMPKDPLSRQHRGIGFVTFENPESVDKLMSETHELEGSTIAVDRATPKDDTRAYRMSNHHLRTPHFLAMPQMGGYTPVVKDLAALGPIHQPNQIVLPSTFPAQEVPLTGQIIVAGDTSSSGLGNGQVTVQVPRQVEKKMFVGRIPMETTPEDLQAYFSQFGYVTDVYLPKDAKKISHRGFGFVTFADEAAAARVTRTRHFIHGREIAIESATPSDRVPSSLGNDSDLPSEMVGVATENGSVAHSAPPAKWGKKLFVGRIPIEANAVDVRVHFSQYGPVLDVYLPKDDKKLSHRGFGFVTFADETSAEYACQREHRILGQKIVLDRAAPIEDTQTGMHPSSSVAVEQPSDGSAQTIVVDDRFKSFANQDAYNMMFQQLRGGVDMDPSRGAQVSRDPRRAARYRPY</sequence>
<dbReference type="InterPro" id="IPR012677">
    <property type="entry name" value="Nucleotide-bd_a/b_plait_sf"/>
</dbReference>
<dbReference type="GO" id="GO:0003723">
    <property type="term" value="F:RNA binding"/>
    <property type="evidence" value="ECO:0007669"/>
    <property type="project" value="UniProtKB-UniRule"/>
</dbReference>
<evidence type="ECO:0000313" key="6">
    <source>
        <dbReference type="EMBL" id="ERM99709.1"/>
    </source>
</evidence>
<reference evidence="7" key="1">
    <citation type="journal article" date="2013" name="Science">
        <title>The Amborella genome and the evolution of flowering plants.</title>
        <authorList>
            <consortium name="Amborella Genome Project"/>
        </authorList>
    </citation>
    <scope>NUCLEOTIDE SEQUENCE [LARGE SCALE GENOMIC DNA]</scope>
</reference>
<dbReference type="SUPFAM" id="SSF54928">
    <property type="entry name" value="RNA-binding domain, RBD"/>
    <property type="match status" value="4"/>
</dbReference>
<dbReference type="PROSITE" id="PS50102">
    <property type="entry name" value="RRM"/>
    <property type="match status" value="4"/>
</dbReference>
<dbReference type="Gramene" id="ERM99709">
    <property type="protein sequence ID" value="ERM99709"/>
    <property type="gene ID" value="AMTR_s00099p00085080"/>
</dbReference>
<organism evidence="6 7">
    <name type="scientific">Amborella trichopoda</name>
    <dbReference type="NCBI Taxonomy" id="13333"/>
    <lineage>
        <taxon>Eukaryota</taxon>
        <taxon>Viridiplantae</taxon>
        <taxon>Streptophyta</taxon>
        <taxon>Embryophyta</taxon>
        <taxon>Tracheophyta</taxon>
        <taxon>Spermatophyta</taxon>
        <taxon>Magnoliopsida</taxon>
        <taxon>Amborellales</taxon>
        <taxon>Amborellaceae</taxon>
        <taxon>Amborella</taxon>
    </lineage>
</organism>
<evidence type="ECO:0000256" key="3">
    <source>
        <dbReference type="PROSITE-ProRule" id="PRU00176"/>
    </source>
</evidence>
<dbReference type="AlphaFoldDB" id="W1NYF9"/>
<name>W1NYF9_AMBTC</name>
<evidence type="ECO:0000259" key="5">
    <source>
        <dbReference type="PROSITE" id="PS50102"/>
    </source>
</evidence>
<evidence type="ECO:0000256" key="2">
    <source>
        <dbReference type="ARBA" id="ARBA00022884"/>
    </source>
</evidence>
<dbReference type="PANTHER" id="PTHR48032:SF6">
    <property type="entry name" value="RNA-BINDING (RRM_RBD_RNP MOTIFS) FAMILY PROTEIN"/>
    <property type="match status" value="1"/>
</dbReference>
<evidence type="ECO:0000256" key="1">
    <source>
        <dbReference type="ARBA" id="ARBA00022737"/>
    </source>
</evidence>
<keyword evidence="7" id="KW-1185">Reference proteome</keyword>
<dbReference type="InterPro" id="IPR035979">
    <property type="entry name" value="RBD_domain_sf"/>
</dbReference>
<dbReference type="eggNOG" id="KOG0118">
    <property type="taxonomic scope" value="Eukaryota"/>
</dbReference>
<evidence type="ECO:0000313" key="7">
    <source>
        <dbReference type="Proteomes" id="UP000017836"/>
    </source>
</evidence>
<protein>
    <recommendedName>
        <fullName evidence="5">RRM domain-containing protein</fullName>
    </recommendedName>
</protein>
<proteinExistence type="predicted"/>
<gene>
    <name evidence="6" type="ORF">AMTR_s00099p00085080</name>
</gene>
<feature type="domain" description="RRM" evidence="5">
    <location>
        <begin position="94"/>
        <end position="170"/>
    </location>
</feature>
<dbReference type="InterPro" id="IPR000504">
    <property type="entry name" value="RRM_dom"/>
</dbReference>
<feature type="domain" description="RRM" evidence="5">
    <location>
        <begin position="6"/>
        <end position="84"/>
    </location>
</feature>
<dbReference type="HOGENOM" id="CLU_039108_0_0_1"/>